<dbReference type="SUPFAM" id="SSF53300">
    <property type="entry name" value="vWA-like"/>
    <property type="match status" value="1"/>
</dbReference>
<feature type="compositionally biased region" description="Pro residues" evidence="1">
    <location>
        <begin position="1621"/>
        <end position="1632"/>
    </location>
</feature>
<keyword evidence="6" id="KW-1185">Reference proteome</keyword>
<dbReference type="InterPro" id="IPR049319">
    <property type="entry name" value="GBS104-like_Ig"/>
</dbReference>
<organism evidence="5 6">
    <name type="scientific">Lactococcus nasutitermitis</name>
    <dbReference type="NCBI Taxonomy" id="1652957"/>
    <lineage>
        <taxon>Bacteria</taxon>
        <taxon>Bacillati</taxon>
        <taxon>Bacillota</taxon>
        <taxon>Bacilli</taxon>
        <taxon>Lactobacillales</taxon>
        <taxon>Streptococcaceae</taxon>
        <taxon>Lactococcus</taxon>
    </lineage>
</organism>
<dbReference type="Gene3D" id="2.60.40.10">
    <property type="entry name" value="Immunoglobulins"/>
    <property type="match status" value="1"/>
</dbReference>
<gene>
    <name evidence="5" type="ORF">ACFO26_10450</name>
</gene>
<feature type="transmembrane region" description="Helical" evidence="2">
    <location>
        <begin position="1658"/>
        <end position="1682"/>
    </location>
</feature>
<name>A0ABV9JFM3_9LACT</name>
<keyword evidence="2" id="KW-0472">Membrane</keyword>
<dbReference type="SMART" id="SM00327">
    <property type="entry name" value="VWA"/>
    <property type="match status" value="1"/>
</dbReference>
<dbReference type="Gene3D" id="3.40.50.410">
    <property type="entry name" value="von Willebrand factor, type A domain"/>
    <property type="match status" value="1"/>
</dbReference>
<dbReference type="InterPro" id="IPR036465">
    <property type="entry name" value="vWFA_dom_sf"/>
</dbReference>
<dbReference type="CDD" id="cd00198">
    <property type="entry name" value="vWFA"/>
    <property type="match status" value="1"/>
</dbReference>
<dbReference type="InterPro" id="IPR008454">
    <property type="entry name" value="Collagen-bd_Cna-like_B-typ_dom"/>
</dbReference>
<keyword evidence="3" id="KW-0732">Signal</keyword>
<keyword evidence="2" id="KW-1133">Transmembrane helix</keyword>
<dbReference type="CDD" id="cd00222">
    <property type="entry name" value="CollagenBindB"/>
    <property type="match status" value="4"/>
</dbReference>
<proteinExistence type="predicted"/>
<dbReference type="SUPFAM" id="SSF49478">
    <property type="entry name" value="Cna protein B-type domain"/>
    <property type="match status" value="5"/>
</dbReference>
<dbReference type="InterPro" id="IPR002035">
    <property type="entry name" value="VWF_A"/>
</dbReference>
<accession>A0ABV9JFM3</accession>
<evidence type="ECO:0000256" key="1">
    <source>
        <dbReference type="SAM" id="MobiDB-lite"/>
    </source>
</evidence>
<evidence type="ECO:0000259" key="4">
    <source>
        <dbReference type="PROSITE" id="PS50234"/>
    </source>
</evidence>
<feature type="region of interest" description="Disordered" evidence="1">
    <location>
        <begin position="31"/>
        <end position="56"/>
    </location>
</feature>
<dbReference type="Gene3D" id="2.60.40.2110">
    <property type="match status" value="1"/>
</dbReference>
<keyword evidence="2" id="KW-0812">Transmembrane</keyword>
<dbReference type="Gene3D" id="2.60.40.1140">
    <property type="entry name" value="Collagen-binding surface protein Cna, B-type domain"/>
    <property type="match status" value="5"/>
</dbReference>
<feature type="region of interest" description="Disordered" evidence="1">
    <location>
        <begin position="1347"/>
        <end position="1368"/>
    </location>
</feature>
<feature type="region of interest" description="Disordered" evidence="1">
    <location>
        <begin position="1608"/>
        <end position="1653"/>
    </location>
</feature>
<feature type="compositionally biased region" description="Low complexity" evidence="1">
    <location>
        <begin position="1633"/>
        <end position="1650"/>
    </location>
</feature>
<comment type="caution">
    <text evidence="5">The sequence shown here is derived from an EMBL/GenBank/DDBJ whole genome shotgun (WGS) entry which is preliminary data.</text>
</comment>
<feature type="domain" description="VWFA" evidence="4">
    <location>
        <begin position="150"/>
        <end position="289"/>
    </location>
</feature>
<dbReference type="Pfam" id="PF00092">
    <property type="entry name" value="VWA"/>
    <property type="match status" value="1"/>
</dbReference>
<feature type="chain" id="PRO_5046752766" evidence="3">
    <location>
        <begin position="25"/>
        <end position="1688"/>
    </location>
</feature>
<dbReference type="Pfam" id="PF05738">
    <property type="entry name" value="Cna_B"/>
    <property type="match status" value="5"/>
</dbReference>
<evidence type="ECO:0000256" key="3">
    <source>
        <dbReference type="SAM" id="SignalP"/>
    </source>
</evidence>
<evidence type="ECO:0000313" key="5">
    <source>
        <dbReference type="EMBL" id="MFC4653321.1"/>
    </source>
</evidence>
<feature type="compositionally biased region" description="Basic and acidic residues" evidence="1">
    <location>
        <begin position="1357"/>
        <end position="1368"/>
    </location>
</feature>
<dbReference type="PROSITE" id="PS50234">
    <property type="entry name" value="VWFA"/>
    <property type="match status" value="1"/>
</dbReference>
<dbReference type="InterPro" id="IPR013783">
    <property type="entry name" value="Ig-like_fold"/>
</dbReference>
<reference evidence="6" key="1">
    <citation type="journal article" date="2019" name="Int. J. Syst. Evol. Microbiol.">
        <title>The Global Catalogue of Microorganisms (GCM) 10K type strain sequencing project: providing services to taxonomists for standard genome sequencing and annotation.</title>
        <authorList>
            <consortium name="The Broad Institute Genomics Platform"/>
            <consortium name="The Broad Institute Genome Sequencing Center for Infectious Disease"/>
            <person name="Wu L."/>
            <person name="Ma J."/>
        </authorList>
    </citation>
    <scope>NUCLEOTIDE SEQUENCE [LARGE SCALE GENOMIC DNA]</scope>
    <source>
        <strain evidence="6">CCUG 63287</strain>
    </source>
</reference>
<protein>
    <submittedName>
        <fullName evidence="5">Cna B-type domain-containing protein</fullName>
    </submittedName>
</protein>
<evidence type="ECO:0000313" key="6">
    <source>
        <dbReference type="Proteomes" id="UP001595987"/>
    </source>
</evidence>
<sequence>MNKKKLRKSLQLFAVGTLLLPLLSGFGSIKTAGGQRSTIEPTYQDSNGNRGRPPTDTNWTVENQVDVLNYTGNEVRGENTFRPTIDNVLADNFPAIGQANPLDYTWIQHGTAEHPEFDITQFAKQTSTPGLYDVFTHVKGYQQELAKPLDIVIVSDFSYSMRSYNRMEYWQKAIHSFADELDNYTGNPDDIHVGHVGFGSNLFDNPLYNIPLQDKNSAKTALNNLANQSAINADYTFTQAGIRKAREMLANSGRDSEKIMIVLTDGIPTFSNAITDYTDGNNNSIIDVGEVTGTTTHNGLPYTTSTTSQGFLQVVSGRATTGTYGLFNANSRQIDWSQATNGGLRARNIIGQGPNNNLGSYPTYDSTFPATTYEADQAREAGITLYGIGLNIQPEAAYPTTGTPIERTFTSAEITDNFKRLINGNNADRDGFINLPDGDISEVSRRLVEILQTRINTVVAGEITSTLGGQFLLEPDSVQVNLVGTGGSYDENFDTTSRAVTVSNINLAHNQELQIHYQVHINTEDENFDPDTWYHISNPAETTFTNNVGSEAEETARFAVPSGRAPGIPLEINKKWLDLDKTNRPESVTLKVTRQTNTLNPDWSVSEELSGSVNADTWTSSVSDGKLFPAFNNEGQAFEYSVTSETDLPNYDEEFSGKTATNTEKYTFNLIKHGERDHHSGAKFTLTRIDNSSNTLIATGISQADGTVAWDTPIYFETDATYRLEETRPITGHKVAGPWTISVEDNVPTISADNGSVVDYVDEGAIFTVTLLNKLEITEVRGEKIWIGDEEHENLRPASIKIQLMNGDTEIGEAQEVTADEDGNWTFSFGYLPKYDEDGKLIAYSVKEIIDPELPYYTSEVSGDIEDGFVITNTFDEEKAFTDLSLTKEWVTSGAVTPPSSIRVKILQDNQPIYQDADGNWLPVNDDSPYSWITFSGDVDETTWEKTFYNLPKYSSAGVEFDYSIEEAAIPDWVMTDNEKDDDGNITITNTYDQELVSIPVEKIWEAGVFDDETMNNFIPENGIEVELFDEADDETVIDTLRLTEEDNWQREFEDLPKHHANGEVINYAVRERDTYEDFSEIFDTNITGNMEDGFTITNQFELPIIDIPVLKIWEDLEYSGLRPDDITVHLLQDGERFGSPEALSDENDWHHNFENLPKYSGISQSSPENGQVTYHLTPYDYDVEEDEVSGYTVSIDTDGSGGFIITNTLIPLPPLYLEVTKIDADFDLPLAAVEFTLEEVTEDDEINEPITPVSFFSSFAGEIDSEPLYKNLKSNSEGKLSENGTAAPIELEYGKSYKLVKNNAVGQFPKFSYENGDDMGVWIINTPTREEVWENAADISGDKLMSGNVDNSNAHDPNHNPNHEHPNDLDSVITQPDVQIFDRAVELQRPASPLGILSLIKTENPDFNLRTTANLRAVTPSSRSLLREDAETSAYVISFEIHSNITHSFTIEKVDGTTEKPMDTQFLLRWVQLYEPDAPFEDLKTIDMSDLDLAGTEEDPDVDVATGATLSTINGSKRMDHMGRGNLYIISEDTPPAGYQSTNTVIVAYMDEPQGLADTEEIHIRLARRSADNPNVLEFGAMEDFPEYRGSLNEGLGLVFANFKTGVTPTPDPDLKPDPNEPNPDPEPNPENRPVNHPKTPTATTGKTASSHHKGNLPALGIASASFAGLGCLALLAAYLIRRRTKD</sequence>
<dbReference type="Pfam" id="PF21426">
    <property type="entry name" value="GBS104-like_Ig"/>
    <property type="match status" value="1"/>
</dbReference>
<dbReference type="Proteomes" id="UP001595987">
    <property type="component" value="Unassembled WGS sequence"/>
</dbReference>
<feature type="signal peptide" evidence="3">
    <location>
        <begin position="1"/>
        <end position="24"/>
    </location>
</feature>
<dbReference type="RefSeq" id="WP_213536501.1">
    <property type="nucleotide sequence ID" value="NZ_BOVQ01000007.1"/>
</dbReference>
<evidence type="ECO:0000256" key="2">
    <source>
        <dbReference type="SAM" id="Phobius"/>
    </source>
</evidence>
<dbReference type="EMBL" id="JBHSGD010000010">
    <property type="protein sequence ID" value="MFC4653321.1"/>
    <property type="molecule type" value="Genomic_DNA"/>
</dbReference>
<feature type="compositionally biased region" description="Polar residues" evidence="1">
    <location>
        <begin position="34"/>
        <end position="56"/>
    </location>
</feature>